<dbReference type="EMBL" id="JH611185">
    <property type="protein sequence ID" value="EJP72999.1"/>
    <property type="molecule type" value="Genomic_DNA"/>
</dbReference>
<dbReference type="Gene3D" id="3.40.50.2300">
    <property type="match status" value="1"/>
</dbReference>
<dbReference type="InterPro" id="IPR036196">
    <property type="entry name" value="Ptyr_pPase_sf"/>
</dbReference>
<evidence type="ECO:0000313" key="4">
    <source>
        <dbReference type="Proteomes" id="UP000010116"/>
    </source>
</evidence>
<sequence>MRILFLCVANSARSQIAEGIAREMFGKDHDVRSAGSEPSGSVHPDAIKVLDEIGIDASLHFSKSVDDLDEDFIDNLDYVITLCAEEACPAYITHAKKLHWINEDPANPAYSDFESLQAFRKARENIYNLMKKFLVMNLA</sequence>
<dbReference type="EC" id="3.1.3.48" evidence="3"/>
<dbReference type="CDD" id="cd16345">
    <property type="entry name" value="LMWP_ArsC"/>
    <property type="match status" value="1"/>
</dbReference>
<dbReference type="Pfam" id="PF01451">
    <property type="entry name" value="LMWPc"/>
    <property type="match status" value="1"/>
</dbReference>
<keyword evidence="3" id="KW-0378">Hydrolase</keyword>
<dbReference type="EC" id="1.20.4.-" evidence="3"/>
<evidence type="ECO:0000259" key="2">
    <source>
        <dbReference type="SMART" id="SM00226"/>
    </source>
</evidence>
<dbReference type="PANTHER" id="PTHR43428:SF1">
    <property type="entry name" value="ARSENATE REDUCTASE"/>
    <property type="match status" value="1"/>
</dbReference>
<dbReference type="SMART" id="SM00226">
    <property type="entry name" value="LMWPc"/>
    <property type="match status" value="1"/>
</dbReference>
<accession>J4KSN2</accession>
<protein>
    <submittedName>
        <fullName evidence="3">Arsenate reductase</fullName>
        <ecNumber evidence="3">1.20.4.-</ecNumber>
        <ecNumber evidence="3">3.1.3.48</ecNumber>
    </submittedName>
</protein>
<dbReference type="PANTHER" id="PTHR43428">
    <property type="entry name" value="ARSENATE REDUCTASE"/>
    <property type="match status" value="1"/>
</dbReference>
<evidence type="ECO:0000313" key="3">
    <source>
        <dbReference type="EMBL" id="EJP72999.1"/>
    </source>
</evidence>
<dbReference type="GO" id="GO:0046685">
    <property type="term" value="P:response to arsenic-containing substance"/>
    <property type="evidence" value="ECO:0007669"/>
    <property type="project" value="UniProtKB-KW"/>
</dbReference>
<dbReference type="SUPFAM" id="SSF52788">
    <property type="entry name" value="Phosphotyrosine protein phosphatases I"/>
    <property type="match status" value="1"/>
</dbReference>
<evidence type="ECO:0000256" key="1">
    <source>
        <dbReference type="ARBA" id="ARBA00022849"/>
    </source>
</evidence>
<reference evidence="3 4" key="1">
    <citation type="journal article" date="2012" name="ISME J.">
        <title>Genomic insights to SAR86, an abundant and uncultivated marine bacterial lineage.</title>
        <authorList>
            <person name="Dupont C.L."/>
            <person name="Rusch D.B."/>
            <person name="Yooseph S."/>
            <person name="Lombardo M.J."/>
            <person name="Richter R.A."/>
            <person name="Valas R."/>
            <person name="Novotny M."/>
            <person name="Yee-Greenbaum J."/>
            <person name="Selengut J.D."/>
            <person name="Haft D.H."/>
            <person name="Halpern A.L."/>
            <person name="Lasken R.S."/>
            <person name="Nealson K."/>
            <person name="Friedman R."/>
            <person name="Venter J.C."/>
        </authorList>
    </citation>
    <scope>NUCLEOTIDE SEQUENCE [LARGE SCALE GENOMIC DNA]</scope>
</reference>
<dbReference type="Proteomes" id="UP000010116">
    <property type="component" value="Unassembled WGS sequence"/>
</dbReference>
<keyword evidence="1" id="KW-0059">Arsenical resistance</keyword>
<feature type="domain" description="Phosphotyrosine protein phosphatase I" evidence="2">
    <location>
        <begin position="1"/>
        <end position="136"/>
    </location>
</feature>
<dbReference type="AlphaFoldDB" id="J4KSN2"/>
<dbReference type="GO" id="GO:0004725">
    <property type="term" value="F:protein tyrosine phosphatase activity"/>
    <property type="evidence" value="ECO:0007669"/>
    <property type="project" value="UniProtKB-EC"/>
</dbReference>
<dbReference type="GO" id="GO:0016491">
    <property type="term" value="F:oxidoreductase activity"/>
    <property type="evidence" value="ECO:0007669"/>
    <property type="project" value="UniProtKB-KW"/>
</dbReference>
<organism evidence="3 4">
    <name type="scientific">SAR86 cluster bacterium SAR86B</name>
    <dbReference type="NCBI Taxonomy" id="1123867"/>
    <lineage>
        <taxon>Bacteria</taxon>
        <taxon>Pseudomonadati</taxon>
        <taxon>Pseudomonadota</taxon>
        <taxon>Gammaproteobacteria</taxon>
        <taxon>SAR86 cluster</taxon>
    </lineage>
</organism>
<name>J4KSN2_9GAMM</name>
<keyword evidence="3" id="KW-0560">Oxidoreductase</keyword>
<proteinExistence type="predicted"/>
<gene>
    <name evidence="3" type="primary">arsC</name>
    <name evidence="3" type="ORF">NT02SARS_0817</name>
</gene>
<dbReference type="InterPro" id="IPR023485">
    <property type="entry name" value="Ptyr_pPase"/>
</dbReference>
<dbReference type="HOGENOM" id="CLU_071415_3_0_6"/>